<gene>
    <name evidence="3" type="ORF">GCM10010123_01000</name>
</gene>
<reference evidence="3" key="2">
    <citation type="submission" date="2020-09" db="EMBL/GenBank/DDBJ databases">
        <authorList>
            <person name="Sun Q."/>
            <person name="Ohkuma M."/>
        </authorList>
    </citation>
    <scope>NUCLEOTIDE SEQUENCE</scope>
    <source>
        <strain evidence="3">JCM 3090</strain>
    </source>
</reference>
<dbReference type="AlphaFoldDB" id="A0A8J3B2A1"/>
<evidence type="ECO:0008006" key="5">
    <source>
        <dbReference type="Google" id="ProtNLM"/>
    </source>
</evidence>
<feature type="transmembrane region" description="Helical" evidence="2">
    <location>
        <begin position="41"/>
        <end position="65"/>
    </location>
</feature>
<sequence length="510" mass="52168">MVPLVTSPEQPAPVEPVIEIEPDTPTDPTPLAPERRRRGRFVAVGAAAVAVALLAGGGTFAVAAWNRALGRQPADALPASVFAFAQLDLRPGLGQRVAGDALVRRAGAAGSPVDLLRELRSPLAEMLDLKDTKLHTWWEGRAGTAKWTHGGQLVTLAAVASADDARTRAALSAVRDARAKGKGSKLGFVLADGYAVIAVADRTDSQAAAEAAVAEARAASLADDAGYRGAVRRLPADRLAVGWADLDRVRTAPPALLAELTPGLSPGEVEKYLHGVVVAAATAADGALEVRSRLIGGTLPRSDAPAARGWLDDTPGRPAQATAAELPGGFGVDTLMLDSAAFMLLPAPSGDAAGGGDYEEVAAGVFERHERDMRAGRAGIDSVNSVGPGSGATVDVRMVDAAAARRLGAAATRAFGRGAVVRVAGDRVSVTGAGRRAAGSRLGDDPTYRRALAGVPASAEVATFMGEQMWDSAAEAAGGDFRPTRAIEAVGAGYWYDGADTVGLARVLVG</sequence>
<accession>A0A8J3B2A1</accession>
<feature type="region of interest" description="Disordered" evidence="1">
    <location>
        <begin position="1"/>
        <end position="35"/>
    </location>
</feature>
<keyword evidence="2" id="KW-1133">Transmembrane helix</keyword>
<reference evidence="3" key="1">
    <citation type="journal article" date="2014" name="Int. J. Syst. Evol. Microbiol.">
        <title>Complete genome sequence of Corynebacterium casei LMG S-19264T (=DSM 44701T), isolated from a smear-ripened cheese.</title>
        <authorList>
            <consortium name="US DOE Joint Genome Institute (JGI-PGF)"/>
            <person name="Walter F."/>
            <person name="Albersmeier A."/>
            <person name="Kalinowski J."/>
            <person name="Ruckert C."/>
        </authorList>
    </citation>
    <scope>NUCLEOTIDE SEQUENCE</scope>
    <source>
        <strain evidence="3">JCM 3090</strain>
    </source>
</reference>
<comment type="caution">
    <text evidence="3">The sequence shown here is derived from an EMBL/GenBank/DDBJ whole genome shotgun (WGS) entry which is preliminary data.</text>
</comment>
<evidence type="ECO:0000256" key="1">
    <source>
        <dbReference type="SAM" id="MobiDB-lite"/>
    </source>
</evidence>
<proteinExistence type="predicted"/>
<keyword evidence="2" id="KW-0472">Membrane</keyword>
<keyword evidence="2" id="KW-0812">Transmembrane</keyword>
<evidence type="ECO:0000256" key="2">
    <source>
        <dbReference type="SAM" id="Phobius"/>
    </source>
</evidence>
<organism evidence="3 4">
    <name type="scientific">Pilimelia anulata</name>
    <dbReference type="NCBI Taxonomy" id="53371"/>
    <lineage>
        <taxon>Bacteria</taxon>
        <taxon>Bacillati</taxon>
        <taxon>Actinomycetota</taxon>
        <taxon>Actinomycetes</taxon>
        <taxon>Micromonosporales</taxon>
        <taxon>Micromonosporaceae</taxon>
        <taxon>Pilimelia</taxon>
    </lineage>
</organism>
<dbReference type="EMBL" id="BMQB01000001">
    <property type="protein sequence ID" value="GGJ74845.1"/>
    <property type="molecule type" value="Genomic_DNA"/>
</dbReference>
<name>A0A8J3B2A1_9ACTN</name>
<keyword evidence="4" id="KW-1185">Reference proteome</keyword>
<evidence type="ECO:0000313" key="3">
    <source>
        <dbReference type="EMBL" id="GGJ74845.1"/>
    </source>
</evidence>
<dbReference type="Proteomes" id="UP000649739">
    <property type="component" value="Unassembled WGS sequence"/>
</dbReference>
<protein>
    <recommendedName>
        <fullName evidence="5">DUF3352 domain-containing protein</fullName>
    </recommendedName>
</protein>
<evidence type="ECO:0000313" key="4">
    <source>
        <dbReference type="Proteomes" id="UP000649739"/>
    </source>
</evidence>